<sequence>MGNPPKNAAVTRARLAGDLRRLGLADGDAVMAHAAFSTVGTVIGGPDALVDAVLDAVGPGGTLLSYQDWEVGADVWDEEGRVFEQLRDHVPPYDPATARSARYIGLLAATVGTRPGVRRSGNPGAAVAALGARAEAFTAGHPLDYGYGEDSPFARLVAAGGKVLMVGAPLDTMTLLHHAEHLADLPRKRRINIEYPFATANGTEWRTVEEFDTGSPVVAGPPEDYFARIVEDYLATGAGRRGAVGHADGVLVDAAGVVPFAVAWMEERYGG</sequence>
<dbReference type="PANTHER" id="PTHR11104:SF0">
    <property type="entry name" value="SPBETA PROPHAGE-DERIVED AMINOGLYCOSIDE N(3')-ACETYLTRANSFERASE-LIKE PROTEIN YOKD"/>
    <property type="match status" value="1"/>
</dbReference>
<dbReference type="RefSeq" id="WP_344492321.1">
    <property type="nucleotide sequence ID" value="NZ_BAAAQF010000034.1"/>
</dbReference>
<keyword evidence="4" id="KW-0046">Antibiotic resistance</keyword>
<keyword evidence="6" id="KW-1185">Reference proteome</keyword>
<dbReference type="SUPFAM" id="SSF110710">
    <property type="entry name" value="TTHA0583/YokD-like"/>
    <property type="match status" value="1"/>
</dbReference>
<accession>A0ABP4TV78</accession>
<dbReference type="PANTHER" id="PTHR11104">
    <property type="entry name" value="AMINOGLYCOSIDE N3-ACETYLTRANSFERASE"/>
    <property type="match status" value="1"/>
</dbReference>
<evidence type="ECO:0000256" key="4">
    <source>
        <dbReference type="RuleBase" id="RU365031"/>
    </source>
</evidence>
<comment type="catalytic activity">
    <reaction evidence="4">
        <text>a 2-deoxystreptamine antibiotic + acetyl-CoA = an N(3)-acetyl-2-deoxystreptamine antibiotic + CoA + H(+)</text>
        <dbReference type="Rhea" id="RHEA:12665"/>
        <dbReference type="ChEBI" id="CHEBI:15378"/>
        <dbReference type="ChEBI" id="CHEBI:57287"/>
        <dbReference type="ChEBI" id="CHEBI:57288"/>
        <dbReference type="ChEBI" id="CHEBI:57921"/>
        <dbReference type="ChEBI" id="CHEBI:77452"/>
        <dbReference type="EC" id="2.3.1.81"/>
    </reaction>
</comment>
<dbReference type="Pfam" id="PF02522">
    <property type="entry name" value="Antibiotic_NAT"/>
    <property type="match status" value="1"/>
</dbReference>
<keyword evidence="3 4" id="KW-0012">Acyltransferase</keyword>
<evidence type="ECO:0000256" key="1">
    <source>
        <dbReference type="ARBA" id="ARBA00006383"/>
    </source>
</evidence>
<evidence type="ECO:0000256" key="3">
    <source>
        <dbReference type="ARBA" id="ARBA00023315"/>
    </source>
</evidence>
<evidence type="ECO:0000313" key="6">
    <source>
        <dbReference type="Proteomes" id="UP001499851"/>
    </source>
</evidence>
<proteinExistence type="inferred from homology"/>
<dbReference type="EC" id="2.3.1.-" evidence="4"/>
<evidence type="ECO:0000313" key="5">
    <source>
        <dbReference type="EMBL" id="GAA1694455.1"/>
    </source>
</evidence>
<dbReference type="InterPro" id="IPR028345">
    <property type="entry name" value="Antibiotic_NAT-like"/>
</dbReference>
<dbReference type="Proteomes" id="UP001499851">
    <property type="component" value="Unassembled WGS sequence"/>
</dbReference>
<dbReference type="NCBIfam" id="NF033082">
    <property type="entry name" value="AAC_3"/>
    <property type="match status" value="1"/>
</dbReference>
<dbReference type="EMBL" id="BAAAQF010000034">
    <property type="protein sequence ID" value="GAA1694455.1"/>
    <property type="molecule type" value="Genomic_DNA"/>
</dbReference>
<dbReference type="InterPro" id="IPR003679">
    <property type="entry name" value="Amioglycoside_AcTrfase"/>
</dbReference>
<comment type="similarity">
    <text evidence="1 4">Belongs to the antibiotic N-acetyltransferase family.</text>
</comment>
<comment type="caution">
    <text evidence="5">The sequence shown here is derived from an EMBL/GenBank/DDBJ whole genome shotgun (WGS) entry which is preliminary data.</text>
</comment>
<gene>
    <name evidence="5" type="primary">aac(3)</name>
    <name evidence="5" type="ORF">GCM10009830_47790</name>
</gene>
<protein>
    <recommendedName>
        <fullName evidence="4">Aminoglycoside N(3)-acetyltransferase</fullName>
        <ecNumber evidence="4">2.3.1.-</ecNumber>
    </recommendedName>
</protein>
<keyword evidence="2 4" id="KW-0808">Transferase</keyword>
<organism evidence="5 6">
    <name type="scientific">Glycomyces endophyticus</name>
    <dbReference type="NCBI Taxonomy" id="480996"/>
    <lineage>
        <taxon>Bacteria</taxon>
        <taxon>Bacillati</taxon>
        <taxon>Actinomycetota</taxon>
        <taxon>Actinomycetes</taxon>
        <taxon>Glycomycetales</taxon>
        <taxon>Glycomycetaceae</taxon>
        <taxon>Glycomyces</taxon>
    </lineage>
</organism>
<name>A0ABP4TV78_9ACTN</name>
<reference evidence="6" key="1">
    <citation type="journal article" date="2019" name="Int. J. Syst. Evol. Microbiol.">
        <title>The Global Catalogue of Microorganisms (GCM) 10K type strain sequencing project: providing services to taxonomists for standard genome sequencing and annotation.</title>
        <authorList>
            <consortium name="The Broad Institute Genomics Platform"/>
            <consortium name="The Broad Institute Genome Sequencing Center for Infectious Disease"/>
            <person name="Wu L."/>
            <person name="Ma J."/>
        </authorList>
    </citation>
    <scope>NUCLEOTIDE SEQUENCE [LARGE SCALE GENOMIC DNA]</scope>
    <source>
        <strain evidence="6">JCM 16001</strain>
    </source>
</reference>
<evidence type="ECO:0000256" key="2">
    <source>
        <dbReference type="ARBA" id="ARBA00022679"/>
    </source>
</evidence>